<dbReference type="EMBL" id="MN739039">
    <property type="protein sequence ID" value="QHS84990.1"/>
    <property type="molecule type" value="Genomic_DNA"/>
</dbReference>
<organism evidence="2">
    <name type="scientific">viral metagenome</name>
    <dbReference type="NCBI Taxonomy" id="1070528"/>
    <lineage>
        <taxon>unclassified sequences</taxon>
        <taxon>metagenomes</taxon>
        <taxon>organismal metagenomes</taxon>
    </lineage>
</organism>
<sequence length="243" mass="26929">MASIESRIDNFIAEHGLDTDIKEEISVLVLGCMEDLYRQVFTAPVPETDSKKAKKVLKADKVEDPTTCETIDELNNCTTGVLNQFCKDHGLKVGGNKKEIKDRVWRHMQGESSEEDKSTRGKPKKEKKAAEKHACFGTNASGADCAISATEVFCAHHFCHRHIADAQKFIDAKAKGTTIAEPVKPKTKATKTPETEPVSAKQAKPTKKKVVAPPPPPPPESEPEEEELEEEDYEDQQETDTEQ</sequence>
<feature type="region of interest" description="Disordered" evidence="1">
    <location>
        <begin position="181"/>
        <end position="243"/>
    </location>
</feature>
<accession>A0A6C0AYV2</accession>
<dbReference type="SUPFAM" id="SSF68906">
    <property type="entry name" value="SAP domain"/>
    <property type="match status" value="1"/>
</dbReference>
<feature type="compositionally biased region" description="Basic and acidic residues" evidence="1">
    <location>
        <begin position="106"/>
        <end position="119"/>
    </location>
</feature>
<feature type="region of interest" description="Disordered" evidence="1">
    <location>
        <begin position="106"/>
        <end position="126"/>
    </location>
</feature>
<evidence type="ECO:0008006" key="3">
    <source>
        <dbReference type="Google" id="ProtNLM"/>
    </source>
</evidence>
<feature type="compositionally biased region" description="Acidic residues" evidence="1">
    <location>
        <begin position="221"/>
        <end position="243"/>
    </location>
</feature>
<evidence type="ECO:0000256" key="1">
    <source>
        <dbReference type="SAM" id="MobiDB-lite"/>
    </source>
</evidence>
<dbReference type="Pfam" id="PF18953">
    <property type="entry name" value="SAP_new25"/>
    <property type="match status" value="1"/>
</dbReference>
<proteinExistence type="predicted"/>
<name>A0A6C0AYV2_9ZZZZ</name>
<dbReference type="AlphaFoldDB" id="A0A6C0AYV2"/>
<protein>
    <recommendedName>
        <fullName evidence="3">SAP domain-containing protein</fullName>
    </recommendedName>
</protein>
<dbReference type="InterPro" id="IPR036361">
    <property type="entry name" value="SAP_dom_sf"/>
</dbReference>
<reference evidence="2" key="1">
    <citation type="journal article" date="2020" name="Nature">
        <title>Giant virus diversity and host interactions through global metagenomics.</title>
        <authorList>
            <person name="Schulz F."/>
            <person name="Roux S."/>
            <person name="Paez-Espino D."/>
            <person name="Jungbluth S."/>
            <person name="Walsh D.A."/>
            <person name="Denef V.J."/>
            <person name="McMahon K.D."/>
            <person name="Konstantinidis K.T."/>
            <person name="Eloe-Fadrosh E.A."/>
            <person name="Kyrpides N.C."/>
            <person name="Woyke T."/>
        </authorList>
    </citation>
    <scope>NUCLEOTIDE SEQUENCE</scope>
    <source>
        <strain evidence="2">GVMAG-M-3300009182-67</strain>
    </source>
</reference>
<evidence type="ECO:0000313" key="2">
    <source>
        <dbReference type="EMBL" id="QHS84990.1"/>
    </source>
</evidence>